<dbReference type="EMBL" id="KN847597">
    <property type="protein sequence ID" value="KIV98790.1"/>
    <property type="molecule type" value="Genomic_DNA"/>
</dbReference>
<dbReference type="Gene3D" id="4.10.240.10">
    <property type="entry name" value="Zn(2)-C6 fungal-type DNA-binding domain"/>
    <property type="match status" value="1"/>
</dbReference>
<dbReference type="InterPro" id="IPR050797">
    <property type="entry name" value="Carb_Metab_Trans_Reg"/>
</dbReference>
<dbReference type="Pfam" id="PF00172">
    <property type="entry name" value="Zn_clus"/>
    <property type="match status" value="1"/>
</dbReference>
<organism evidence="3 4">
    <name type="scientific">Verruconis gallopava</name>
    <dbReference type="NCBI Taxonomy" id="253628"/>
    <lineage>
        <taxon>Eukaryota</taxon>
        <taxon>Fungi</taxon>
        <taxon>Dikarya</taxon>
        <taxon>Ascomycota</taxon>
        <taxon>Pezizomycotina</taxon>
        <taxon>Dothideomycetes</taxon>
        <taxon>Pleosporomycetidae</taxon>
        <taxon>Venturiales</taxon>
        <taxon>Sympoventuriaceae</taxon>
        <taxon>Verruconis</taxon>
    </lineage>
</organism>
<evidence type="ECO:0000313" key="4">
    <source>
        <dbReference type="Proteomes" id="UP000053259"/>
    </source>
</evidence>
<dbReference type="CDD" id="cd00067">
    <property type="entry name" value="GAL4"/>
    <property type="match status" value="1"/>
</dbReference>
<keyword evidence="4" id="KW-1185">Reference proteome</keyword>
<proteinExistence type="predicted"/>
<dbReference type="STRING" id="253628.A0A0D1X9F0"/>
<dbReference type="GO" id="GO:0000981">
    <property type="term" value="F:DNA-binding transcription factor activity, RNA polymerase II-specific"/>
    <property type="evidence" value="ECO:0007669"/>
    <property type="project" value="InterPro"/>
</dbReference>
<dbReference type="InterPro" id="IPR036864">
    <property type="entry name" value="Zn2-C6_fun-type_DNA-bd_sf"/>
</dbReference>
<name>A0A0D1X9F0_9PEZI</name>
<dbReference type="VEuPathDB" id="FungiDB:PV09_09442"/>
<dbReference type="SUPFAM" id="SSF57701">
    <property type="entry name" value="Zn2/Cys6 DNA-binding domain"/>
    <property type="match status" value="1"/>
</dbReference>
<dbReference type="Proteomes" id="UP000053259">
    <property type="component" value="Unassembled WGS sequence"/>
</dbReference>
<dbReference type="RefSeq" id="XP_016208660.1">
    <property type="nucleotide sequence ID" value="XM_016363500.1"/>
</dbReference>
<dbReference type="GO" id="GO:0008270">
    <property type="term" value="F:zinc ion binding"/>
    <property type="evidence" value="ECO:0007669"/>
    <property type="project" value="InterPro"/>
</dbReference>
<dbReference type="InterPro" id="IPR001138">
    <property type="entry name" value="Zn2Cys6_DnaBD"/>
</dbReference>
<keyword evidence="1" id="KW-0539">Nucleus</keyword>
<dbReference type="OrthoDB" id="2740448at2759"/>
<reference evidence="3 4" key="1">
    <citation type="submission" date="2015-01" db="EMBL/GenBank/DDBJ databases">
        <title>The Genome Sequence of Ochroconis gallopava CBS43764.</title>
        <authorList>
            <consortium name="The Broad Institute Genomics Platform"/>
            <person name="Cuomo C."/>
            <person name="de Hoog S."/>
            <person name="Gorbushina A."/>
            <person name="Stielow B."/>
            <person name="Teixiera M."/>
            <person name="Abouelleil A."/>
            <person name="Chapman S.B."/>
            <person name="Priest M."/>
            <person name="Young S.K."/>
            <person name="Wortman J."/>
            <person name="Nusbaum C."/>
            <person name="Birren B."/>
        </authorList>
    </citation>
    <scope>NUCLEOTIDE SEQUENCE [LARGE SCALE GENOMIC DNA]</scope>
    <source>
        <strain evidence="3 4">CBS 43764</strain>
    </source>
</reference>
<dbReference type="AlphaFoldDB" id="A0A0D1X9F0"/>
<gene>
    <name evidence="3" type="ORF">PV09_09442</name>
</gene>
<evidence type="ECO:0000313" key="3">
    <source>
        <dbReference type="EMBL" id="KIV98790.1"/>
    </source>
</evidence>
<dbReference type="PROSITE" id="PS50048">
    <property type="entry name" value="ZN2_CY6_FUNGAL_2"/>
    <property type="match status" value="1"/>
</dbReference>
<dbReference type="InParanoid" id="A0A0D1X9F0"/>
<protein>
    <recommendedName>
        <fullName evidence="2">Zn(2)-C6 fungal-type domain-containing protein</fullName>
    </recommendedName>
</protein>
<dbReference type="PROSITE" id="PS00463">
    <property type="entry name" value="ZN2_CY6_FUNGAL_1"/>
    <property type="match status" value="1"/>
</dbReference>
<dbReference type="GeneID" id="27317415"/>
<dbReference type="SMART" id="SM00066">
    <property type="entry name" value="GAL4"/>
    <property type="match status" value="1"/>
</dbReference>
<dbReference type="PANTHER" id="PTHR31668:SF24">
    <property type="entry name" value="TRANSCRIPTION FACTOR, PUTATIVE-RELATED"/>
    <property type="match status" value="1"/>
</dbReference>
<dbReference type="PANTHER" id="PTHR31668">
    <property type="entry name" value="GLUCOSE TRANSPORT TRANSCRIPTION REGULATOR RGT1-RELATED-RELATED"/>
    <property type="match status" value="1"/>
</dbReference>
<feature type="domain" description="Zn(2)-C6 fungal-type" evidence="2">
    <location>
        <begin position="10"/>
        <end position="39"/>
    </location>
</feature>
<dbReference type="CDD" id="cd12148">
    <property type="entry name" value="fungal_TF_MHR"/>
    <property type="match status" value="1"/>
</dbReference>
<dbReference type="HOGENOM" id="CLU_016574_6_1_1"/>
<evidence type="ECO:0000256" key="1">
    <source>
        <dbReference type="ARBA" id="ARBA00023242"/>
    </source>
</evidence>
<sequence>MELKRRVSRACDACKLRKVKCNGEPRCSQCAHSGLRCIYSATAKPRSQGRRGRVILEYKQQTSNPIRHLAPLLPRKDELVLDKAYFLNLLPDYMASVYPVQPILSEDEIRQNIEMMDTDKEAYSYVHAFGACTLNLSYIGDRRTPDIAEAIERLVNESINSRRLVSRGYKSSIRQCMTSLHLHNCFMTMRDSDASFFYMRDAITLVQLLGIETNRGMSSLPQHERAKRQRLYWEAYIHERFLAILDYRQAVMRPLQSLPEDDPTIPISVQEGFNQIIRLFQLLDVEFLQNWLGHHDSKITPAWIESKQAELDQQLDNPEGNYAVLNSMQKADLVVTKQWLKTLVWRLAMSNTLLSSSSPKECLSLLFPVRLSKQLRNQLSTISKQDIEIHGSGIVQKLFEITDTIADVIIAAPAHSIQDTANRVDDFLFLAEYLFTFPTLDNTRKSMVQEKLEKLQGMFPQMGSNPNSPGTPPFFEHVGVPDGPWYGATESMLPITVTSPTVTASSPDNELAPSFPTTMNGSLYTQYNEIARRLSVADFAFLKDGALGDTNSHLH</sequence>
<accession>A0A0D1X9F0</accession>
<evidence type="ECO:0000259" key="2">
    <source>
        <dbReference type="PROSITE" id="PS50048"/>
    </source>
</evidence>